<feature type="region of interest" description="Disordered" evidence="2">
    <location>
        <begin position="1"/>
        <end position="40"/>
    </location>
</feature>
<proteinExistence type="predicted"/>
<feature type="region of interest" description="Disordered" evidence="2">
    <location>
        <begin position="254"/>
        <end position="276"/>
    </location>
</feature>
<feature type="compositionally biased region" description="Basic and acidic residues" evidence="2">
    <location>
        <begin position="30"/>
        <end position="40"/>
    </location>
</feature>
<dbReference type="GO" id="GO:0035091">
    <property type="term" value="F:phosphatidylinositol binding"/>
    <property type="evidence" value="ECO:0007669"/>
    <property type="project" value="TreeGrafter"/>
</dbReference>
<name>A0A9J8C160_CYPCA</name>
<reference evidence="3" key="2">
    <citation type="submission" date="2025-09" db="UniProtKB">
        <authorList>
            <consortium name="Ensembl"/>
        </authorList>
    </citation>
    <scope>IDENTIFICATION</scope>
</reference>
<accession>A0A9J8C160</accession>
<reference evidence="3" key="1">
    <citation type="submission" date="2025-08" db="UniProtKB">
        <authorList>
            <consortium name="Ensembl"/>
        </authorList>
    </citation>
    <scope>IDENTIFICATION</scope>
</reference>
<dbReference type="GO" id="GO:0016020">
    <property type="term" value="C:membrane"/>
    <property type="evidence" value="ECO:0007669"/>
    <property type="project" value="TreeGrafter"/>
</dbReference>
<dbReference type="Ensembl" id="ENSCCRT00000182594.1">
    <property type="protein sequence ID" value="ENSCCRP00000162728.1"/>
    <property type="gene ID" value="ENSCCRG00000038777.2"/>
</dbReference>
<dbReference type="Pfam" id="PF13181">
    <property type="entry name" value="TPR_8"/>
    <property type="match status" value="1"/>
</dbReference>
<dbReference type="AlphaFoldDB" id="A0A9J8C160"/>
<sequence length="456" mass="51629">MGGQAKAKKKSKAKRKDTKPNGGALMSPQERMKAKMQEKAKKKTAEKYTIDQLVEKTEECIDNFDFDMARLYCQRALDIEPTNLTTLDMMGNICTELGEIEKAKQVYLKAVELSPEDGHSKYMYLGQIHTGMEAVQYFSKGTEVMLNTMDKHTSEASAFGAAAFPSECAVTKKDVSVAFCSIAEIFFTDLCMEEGAADRCKEAIDKALEYDEHNPEALQLMASYLFSIEKTEEGREYLKKSVSSWLPSLQKEEESLASTEHDMEEEKDQNKSNIPPYESRITTAKLLIEAEQYEMATEVLEDLLEEDDEVVEVWYLLGWLFYLQLDKQDLTSNGVNFRKSAWTYLSKAKKHAVSSFSTVKFLQLCWCPSAVEMENESQSLKENESWNSLQGELYGKLRCEDAPMFEHTEQLLAELGGDGEEHGADDDDDDEAGPSLDNIEDDFIQSSDEEEDAMDH</sequence>
<dbReference type="PANTHER" id="PTHR28654">
    <property type="entry name" value="AXIN INTERACTOR, DORSALIZATION-ASSOCIATED PROTEIN"/>
    <property type="match status" value="1"/>
</dbReference>
<evidence type="ECO:0000313" key="3">
    <source>
        <dbReference type="Ensembl" id="ENSCCRP00000162728.1"/>
    </source>
</evidence>
<feature type="compositionally biased region" description="Acidic residues" evidence="2">
    <location>
        <begin position="423"/>
        <end position="456"/>
    </location>
</feature>
<dbReference type="SMART" id="SM00028">
    <property type="entry name" value="TPR"/>
    <property type="match status" value="2"/>
</dbReference>
<dbReference type="Proteomes" id="UP001108240">
    <property type="component" value="Unplaced"/>
</dbReference>
<feature type="compositionally biased region" description="Basic residues" evidence="2">
    <location>
        <begin position="1"/>
        <end position="17"/>
    </location>
</feature>
<feature type="region of interest" description="Disordered" evidence="2">
    <location>
        <begin position="409"/>
        <end position="456"/>
    </location>
</feature>
<evidence type="ECO:0000256" key="2">
    <source>
        <dbReference type="SAM" id="MobiDB-lite"/>
    </source>
</evidence>
<dbReference type="PROSITE" id="PS50005">
    <property type="entry name" value="TPR"/>
    <property type="match status" value="1"/>
</dbReference>
<keyword evidence="1" id="KW-0802">TPR repeat</keyword>
<dbReference type="GeneTree" id="ENSGT00410000028469"/>
<dbReference type="CDD" id="cd24142">
    <property type="entry name" value="ACL4-like"/>
    <property type="match status" value="1"/>
</dbReference>
<keyword evidence="4" id="KW-1185">Reference proteome</keyword>
<feature type="repeat" description="TPR" evidence="1">
    <location>
        <begin position="84"/>
        <end position="117"/>
    </location>
</feature>
<dbReference type="GO" id="GO:0048264">
    <property type="term" value="P:determination of ventral identity"/>
    <property type="evidence" value="ECO:0007669"/>
    <property type="project" value="TreeGrafter"/>
</dbReference>
<dbReference type="PANTHER" id="PTHR28654:SF1">
    <property type="entry name" value="AXIN INTERACTOR, DORSALIZATION-ASSOCIATED PROTEIN"/>
    <property type="match status" value="1"/>
</dbReference>
<organism evidence="3 4">
    <name type="scientific">Cyprinus carpio carpio</name>
    <dbReference type="NCBI Taxonomy" id="630221"/>
    <lineage>
        <taxon>Eukaryota</taxon>
        <taxon>Metazoa</taxon>
        <taxon>Chordata</taxon>
        <taxon>Craniata</taxon>
        <taxon>Vertebrata</taxon>
        <taxon>Euteleostomi</taxon>
        <taxon>Actinopterygii</taxon>
        <taxon>Neopterygii</taxon>
        <taxon>Teleostei</taxon>
        <taxon>Ostariophysi</taxon>
        <taxon>Cypriniformes</taxon>
        <taxon>Cyprinidae</taxon>
        <taxon>Cyprininae</taxon>
        <taxon>Cyprinus</taxon>
    </lineage>
</organism>
<protein>
    <submittedName>
        <fullName evidence="3">Si:dkey-12j5.1</fullName>
    </submittedName>
</protein>
<evidence type="ECO:0000313" key="4">
    <source>
        <dbReference type="Proteomes" id="UP001108240"/>
    </source>
</evidence>
<dbReference type="Gene3D" id="1.25.40.10">
    <property type="entry name" value="Tetratricopeptide repeat domain"/>
    <property type="match status" value="2"/>
</dbReference>
<dbReference type="InterPro" id="IPR011990">
    <property type="entry name" value="TPR-like_helical_dom_sf"/>
</dbReference>
<dbReference type="SUPFAM" id="SSF48452">
    <property type="entry name" value="TPR-like"/>
    <property type="match status" value="1"/>
</dbReference>
<evidence type="ECO:0000256" key="1">
    <source>
        <dbReference type="PROSITE-ProRule" id="PRU00339"/>
    </source>
</evidence>
<dbReference type="InterPro" id="IPR019734">
    <property type="entry name" value="TPR_rpt"/>
</dbReference>